<accession>A0A2P2IYC6</accession>
<name>A0A2P2IYC6_RHIMU</name>
<dbReference type="AlphaFoldDB" id="A0A2P2IYC6"/>
<protein>
    <submittedName>
        <fullName evidence="1">Uncharacterized protein</fullName>
    </submittedName>
</protein>
<sequence length="21" mass="2388">MPIFVVLQSVDQMSVLLPKQD</sequence>
<evidence type="ECO:0000313" key="1">
    <source>
        <dbReference type="EMBL" id="MBW86212.1"/>
    </source>
</evidence>
<reference evidence="1" key="1">
    <citation type="submission" date="2018-02" db="EMBL/GenBank/DDBJ databases">
        <title>Rhizophora mucronata_Transcriptome.</title>
        <authorList>
            <person name="Meera S.P."/>
            <person name="Sreeshan A."/>
            <person name="Augustine A."/>
        </authorList>
    </citation>
    <scope>NUCLEOTIDE SEQUENCE</scope>
    <source>
        <tissue evidence="1">Leaf</tissue>
    </source>
</reference>
<organism evidence="1">
    <name type="scientific">Rhizophora mucronata</name>
    <name type="common">Asiatic mangrove</name>
    <dbReference type="NCBI Taxonomy" id="61149"/>
    <lineage>
        <taxon>Eukaryota</taxon>
        <taxon>Viridiplantae</taxon>
        <taxon>Streptophyta</taxon>
        <taxon>Embryophyta</taxon>
        <taxon>Tracheophyta</taxon>
        <taxon>Spermatophyta</taxon>
        <taxon>Magnoliopsida</taxon>
        <taxon>eudicotyledons</taxon>
        <taxon>Gunneridae</taxon>
        <taxon>Pentapetalae</taxon>
        <taxon>rosids</taxon>
        <taxon>fabids</taxon>
        <taxon>Malpighiales</taxon>
        <taxon>Rhizophoraceae</taxon>
        <taxon>Rhizophora</taxon>
    </lineage>
</organism>
<dbReference type="EMBL" id="GGEC01005729">
    <property type="protein sequence ID" value="MBW86212.1"/>
    <property type="molecule type" value="Transcribed_RNA"/>
</dbReference>
<proteinExistence type="predicted"/>